<evidence type="ECO:0000313" key="2">
    <source>
        <dbReference type="Proteomes" id="UP001594288"/>
    </source>
</evidence>
<accession>A0ABV6YQM7</accession>
<proteinExistence type="predicted"/>
<reference evidence="1 2" key="1">
    <citation type="submission" date="2024-09" db="EMBL/GenBank/DDBJ databases">
        <authorList>
            <person name="D'Angelo T."/>
        </authorList>
    </citation>
    <scope>NUCLEOTIDE SEQUENCE [LARGE SCALE GENOMIC DNA]</scope>
    <source>
        <strain evidence="1">SAG AM-311-F02</strain>
    </source>
</reference>
<comment type="caution">
    <text evidence="1">The sequence shown here is derived from an EMBL/GenBank/DDBJ whole genome shotgun (WGS) entry which is preliminary data.</text>
</comment>
<keyword evidence="2" id="KW-1185">Reference proteome</keyword>
<protein>
    <submittedName>
        <fullName evidence="1">Uncharacterized protein</fullName>
    </submittedName>
</protein>
<gene>
    <name evidence="1" type="ORF">ACFL2Z_05740</name>
</gene>
<sequence length="152" mass="16819">IDVFPVFMEMNEYRAFEYSFVWPAEWGTCAYTSCSDLYIGQYDFYGDPETCDPGDLFSHTYFDCHEGDALQIPGFGWLTASTPGRVCVDGAPPWTWSGPGYEFPAVLDCHENVDEVLSIFCAGVCGMAGDDPCLLAAPVDGTVWGEIKAMFR</sequence>
<name>A0ABV6YQM7_UNCEI</name>
<dbReference type="EMBL" id="JBHPEI010000142">
    <property type="protein sequence ID" value="MFC1800386.1"/>
    <property type="molecule type" value="Genomic_DNA"/>
</dbReference>
<dbReference type="Proteomes" id="UP001594288">
    <property type="component" value="Unassembled WGS sequence"/>
</dbReference>
<evidence type="ECO:0000313" key="1">
    <source>
        <dbReference type="EMBL" id="MFC1800386.1"/>
    </source>
</evidence>
<organism evidence="1 2">
    <name type="scientific">Eiseniibacteriota bacterium</name>
    <dbReference type="NCBI Taxonomy" id="2212470"/>
    <lineage>
        <taxon>Bacteria</taxon>
        <taxon>Candidatus Eiseniibacteriota</taxon>
    </lineage>
</organism>
<feature type="non-terminal residue" evidence="1">
    <location>
        <position position="1"/>
    </location>
</feature>